<dbReference type="EMBL" id="GBXM01012147">
    <property type="protein sequence ID" value="JAH96430.1"/>
    <property type="molecule type" value="Transcribed_RNA"/>
</dbReference>
<keyword evidence="1" id="KW-1133">Transmembrane helix</keyword>
<reference evidence="2" key="2">
    <citation type="journal article" date="2015" name="Fish Shellfish Immunol.">
        <title>Early steps in the European eel (Anguilla anguilla)-Vibrio vulnificus interaction in the gills: Role of the RtxA13 toxin.</title>
        <authorList>
            <person name="Callol A."/>
            <person name="Pajuelo D."/>
            <person name="Ebbesson L."/>
            <person name="Teles M."/>
            <person name="MacKenzie S."/>
            <person name="Amaro C."/>
        </authorList>
    </citation>
    <scope>NUCLEOTIDE SEQUENCE</scope>
</reference>
<accession>A0A0E9X3H2</accession>
<organism evidence="2">
    <name type="scientific">Anguilla anguilla</name>
    <name type="common">European freshwater eel</name>
    <name type="synonym">Muraena anguilla</name>
    <dbReference type="NCBI Taxonomy" id="7936"/>
    <lineage>
        <taxon>Eukaryota</taxon>
        <taxon>Metazoa</taxon>
        <taxon>Chordata</taxon>
        <taxon>Craniata</taxon>
        <taxon>Vertebrata</taxon>
        <taxon>Euteleostomi</taxon>
        <taxon>Actinopterygii</taxon>
        <taxon>Neopterygii</taxon>
        <taxon>Teleostei</taxon>
        <taxon>Anguilliformes</taxon>
        <taxon>Anguillidae</taxon>
        <taxon>Anguilla</taxon>
    </lineage>
</organism>
<dbReference type="AlphaFoldDB" id="A0A0E9X3H2"/>
<proteinExistence type="predicted"/>
<evidence type="ECO:0000313" key="2">
    <source>
        <dbReference type="EMBL" id="JAH96430.1"/>
    </source>
</evidence>
<keyword evidence="1" id="KW-0472">Membrane</keyword>
<reference evidence="2" key="1">
    <citation type="submission" date="2014-11" db="EMBL/GenBank/DDBJ databases">
        <authorList>
            <person name="Amaro Gonzalez C."/>
        </authorList>
    </citation>
    <scope>NUCLEOTIDE SEQUENCE</scope>
</reference>
<feature type="transmembrane region" description="Helical" evidence="1">
    <location>
        <begin position="79"/>
        <end position="103"/>
    </location>
</feature>
<keyword evidence="1" id="KW-0812">Transmembrane</keyword>
<name>A0A0E9X3H2_ANGAN</name>
<evidence type="ECO:0000256" key="1">
    <source>
        <dbReference type="SAM" id="Phobius"/>
    </source>
</evidence>
<protein>
    <submittedName>
        <fullName evidence="2">Uncharacterized protein</fullName>
    </submittedName>
</protein>
<sequence length="128" mass="14383">MHTLSVPSLPKYILGSFGCTDTATYLFFFQKYEYMHTYISSLLLTAVQPKEGFKQNDIFFVSKMCAPLLLREHRKNGSIAGHLLFFSFPALVALLSSLSLVFIHTSSRKGQVHAESDHFSDHAHIAEG</sequence>